<evidence type="ECO:0000256" key="5">
    <source>
        <dbReference type="ARBA" id="ARBA00022989"/>
    </source>
</evidence>
<keyword evidence="4" id="KW-1278">Translocase</keyword>
<keyword evidence="3 7" id="KW-0812">Transmembrane</keyword>
<keyword evidence="6 7" id="KW-0472">Membrane</keyword>
<evidence type="ECO:0000256" key="1">
    <source>
        <dbReference type="ARBA" id="ARBA00004127"/>
    </source>
</evidence>
<evidence type="ECO:0000256" key="3">
    <source>
        <dbReference type="ARBA" id="ARBA00022692"/>
    </source>
</evidence>
<evidence type="ECO:0000256" key="7">
    <source>
        <dbReference type="SAM" id="Phobius"/>
    </source>
</evidence>
<dbReference type="AlphaFoldDB" id="A0A645IIQ0"/>
<evidence type="ECO:0000256" key="2">
    <source>
        <dbReference type="ARBA" id="ARBA00022448"/>
    </source>
</evidence>
<protein>
    <submittedName>
        <fullName evidence="8">Electron transport complex subunit RnfA</fullName>
    </submittedName>
</protein>
<dbReference type="EMBL" id="VSSQ01115991">
    <property type="protein sequence ID" value="MPN51165.1"/>
    <property type="molecule type" value="Genomic_DNA"/>
</dbReference>
<dbReference type="PANTHER" id="PTHR30335">
    <property type="entry name" value="INTEGRAL MEMBRANE PROTEIN OF SOXR-REDUCING COMPLEX"/>
    <property type="match status" value="1"/>
</dbReference>
<evidence type="ECO:0000313" key="8">
    <source>
        <dbReference type="EMBL" id="MPN51165.1"/>
    </source>
</evidence>
<organism evidence="8">
    <name type="scientific">bioreactor metagenome</name>
    <dbReference type="NCBI Taxonomy" id="1076179"/>
    <lineage>
        <taxon>unclassified sequences</taxon>
        <taxon>metagenomes</taxon>
        <taxon>ecological metagenomes</taxon>
    </lineage>
</organism>
<proteinExistence type="predicted"/>
<gene>
    <name evidence="8" type="primary">rnfA_2</name>
    <name evidence="8" type="ORF">SDC9_198807</name>
</gene>
<feature type="transmembrane region" description="Helical" evidence="7">
    <location>
        <begin position="98"/>
        <end position="119"/>
    </location>
</feature>
<evidence type="ECO:0000256" key="6">
    <source>
        <dbReference type="ARBA" id="ARBA00023136"/>
    </source>
</evidence>
<dbReference type="InterPro" id="IPR050133">
    <property type="entry name" value="NqrDE/RnfAE_oxidrdctase"/>
</dbReference>
<comment type="caution">
    <text evidence="8">The sequence shown here is derived from an EMBL/GenBank/DDBJ whole genome shotgun (WGS) entry which is preliminary data.</text>
</comment>
<feature type="transmembrane region" description="Helical" evidence="7">
    <location>
        <begin position="6"/>
        <end position="24"/>
    </location>
</feature>
<dbReference type="Pfam" id="PF02508">
    <property type="entry name" value="Rnf-Nqr"/>
    <property type="match status" value="1"/>
</dbReference>
<dbReference type="GO" id="GO:0005886">
    <property type="term" value="C:plasma membrane"/>
    <property type="evidence" value="ECO:0007669"/>
    <property type="project" value="TreeGrafter"/>
</dbReference>
<keyword evidence="2" id="KW-0813">Transport</keyword>
<reference evidence="8" key="1">
    <citation type="submission" date="2019-08" db="EMBL/GenBank/DDBJ databases">
        <authorList>
            <person name="Kucharzyk K."/>
            <person name="Murdoch R.W."/>
            <person name="Higgins S."/>
            <person name="Loffler F."/>
        </authorList>
    </citation>
    <scope>NUCLEOTIDE SEQUENCE</scope>
</reference>
<feature type="transmembrane region" description="Helical" evidence="7">
    <location>
        <begin position="65"/>
        <end position="86"/>
    </location>
</feature>
<dbReference type="PANTHER" id="PTHR30335:SF0">
    <property type="entry name" value="ION-TRANSLOCATING OXIDOREDUCTASE COMPLEX SUBUNIT A"/>
    <property type="match status" value="1"/>
</dbReference>
<keyword evidence="5 7" id="KW-1133">Transmembrane helix</keyword>
<evidence type="ECO:0000256" key="4">
    <source>
        <dbReference type="ARBA" id="ARBA00022967"/>
    </source>
</evidence>
<dbReference type="GO" id="GO:0012505">
    <property type="term" value="C:endomembrane system"/>
    <property type="evidence" value="ECO:0007669"/>
    <property type="project" value="UniProtKB-SubCell"/>
</dbReference>
<feature type="transmembrane region" description="Helical" evidence="7">
    <location>
        <begin position="31"/>
        <end position="53"/>
    </location>
</feature>
<comment type="subcellular location">
    <subcellularLocation>
        <location evidence="1">Endomembrane system</location>
        <topology evidence="1">Multi-pass membrane protein</topology>
    </subcellularLocation>
</comment>
<accession>A0A645IIQ0</accession>
<name>A0A645IIQ0_9ZZZZ</name>
<sequence length="128" mass="13881">MTYLQTLVFILVIAALVQIVETIMKKSLPPLYNALGIYLPLITTNCAILGVTLQNVESSYNYTLSLTNALGTGLGYLLAMFIFSSIRTRLEDAEIPKSLAGLPITLIAASIVSVSFFGFKGIAENLFK</sequence>
<dbReference type="InterPro" id="IPR003667">
    <property type="entry name" value="NqrDE/RnfAE"/>
</dbReference>